<dbReference type="EMBL" id="JACHXK010000001">
    <property type="protein sequence ID" value="MBB3108301.1"/>
    <property type="molecule type" value="Genomic_DNA"/>
</dbReference>
<keyword evidence="1" id="KW-0732">Signal</keyword>
<dbReference type="RefSeq" id="WP_183596228.1">
    <property type="nucleotide sequence ID" value="NZ_JACHXK010000001.1"/>
</dbReference>
<keyword evidence="2" id="KW-0378">Hydrolase</keyword>
<comment type="similarity">
    <text evidence="2">Belongs to the 5'-nucleotidase family.</text>
</comment>
<dbReference type="GO" id="GO:0009166">
    <property type="term" value="P:nucleotide catabolic process"/>
    <property type="evidence" value="ECO:0007669"/>
    <property type="project" value="InterPro"/>
</dbReference>
<evidence type="ECO:0000256" key="2">
    <source>
        <dbReference type="RuleBase" id="RU362119"/>
    </source>
</evidence>
<keyword evidence="6" id="KW-1185">Reference proteome</keyword>
<evidence type="ECO:0000313" key="6">
    <source>
        <dbReference type="Proteomes" id="UP000570361"/>
    </source>
</evidence>
<dbReference type="GO" id="GO:0008253">
    <property type="term" value="F:5'-nucleotidase activity"/>
    <property type="evidence" value="ECO:0007669"/>
    <property type="project" value="TreeGrafter"/>
</dbReference>
<dbReference type="PRINTS" id="PR01607">
    <property type="entry name" value="APYRASEFAMLY"/>
</dbReference>
<dbReference type="PANTHER" id="PTHR11575">
    <property type="entry name" value="5'-NUCLEOTIDASE-RELATED"/>
    <property type="match status" value="1"/>
</dbReference>
<dbReference type="CDD" id="cd00845">
    <property type="entry name" value="MPP_UshA_N_like"/>
    <property type="match status" value="1"/>
</dbReference>
<evidence type="ECO:0000259" key="3">
    <source>
        <dbReference type="Pfam" id="PF00149"/>
    </source>
</evidence>
<dbReference type="InterPro" id="IPR004843">
    <property type="entry name" value="Calcineurin-like_PHP"/>
</dbReference>
<dbReference type="Gene3D" id="3.90.780.10">
    <property type="entry name" value="5'-Nucleotidase, C-terminal domain"/>
    <property type="match status" value="1"/>
</dbReference>
<dbReference type="InterPro" id="IPR029052">
    <property type="entry name" value="Metallo-depent_PP-like"/>
</dbReference>
<name>A0A7W5AU37_9BACL</name>
<evidence type="ECO:0000313" key="5">
    <source>
        <dbReference type="EMBL" id="MBB3108301.1"/>
    </source>
</evidence>
<dbReference type="SUPFAM" id="SSF55816">
    <property type="entry name" value="5'-nucleotidase (syn. UDP-sugar hydrolase), C-terminal domain"/>
    <property type="match status" value="1"/>
</dbReference>
<comment type="caution">
    <text evidence="5">The sequence shown here is derived from an EMBL/GenBank/DDBJ whole genome shotgun (WGS) entry which is preliminary data.</text>
</comment>
<dbReference type="Proteomes" id="UP000570361">
    <property type="component" value="Unassembled WGS sequence"/>
</dbReference>
<dbReference type="Gene3D" id="3.60.21.10">
    <property type="match status" value="1"/>
</dbReference>
<keyword evidence="2" id="KW-0547">Nucleotide-binding</keyword>
<dbReference type="GO" id="GO:0030288">
    <property type="term" value="C:outer membrane-bounded periplasmic space"/>
    <property type="evidence" value="ECO:0007669"/>
    <property type="project" value="TreeGrafter"/>
</dbReference>
<evidence type="ECO:0000259" key="4">
    <source>
        <dbReference type="Pfam" id="PF02872"/>
    </source>
</evidence>
<dbReference type="Pfam" id="PF00149">
    <property type="entry name" value="Metallophos"/>
    <property type="match status" value="1"/>
</dbReference>
<sequence>MNETNFDEPAVVLLHSNDIHSRLENAARMASYIADTRRQYGAEHVLLLDIGDHMDRMRLETEGSDGDVNIALMNAAGYEAVTVGNNEGLTFTMEQLANAYALEARFPVICANMKRSGASDLPEWMQPSIIVDKGGLKIGLIGATAAFSEFYTLLDWEVTEPLAAIRTEVERLRSQVDVIVIMSHLGILLDRKMAESIPGIDLILGGHTHHLLEEPEIIGQTYVCAAGKFGEYIGRVEIAVDPASGRPRYRVACVPVAAWELEQSAAEIIEQYHTLASERLSHVVAYLEQPLESRTSHESPLANLLAAGLRSWTDAQIGIVNAGQLLGSLAVGEVTAGQLHALCPSPINPCRMQLSGSAIRQALEESLLTEFKEKPIRGFGFRGLVLGTLAVDGLEIDFDPDAPPYEKITAIHVDGAELDLERNYIVGTIDMFTFGVGYLSIKSGTDIQYYLPEFIRGVLAEQLKDEALIADSGRSRWHSVRD</sequence>
<organism evidence="5 6">
    <name type="scientific">Paenibacillus phyllosphaerae</name>
    <dbReference type="NCBI Taxonomy" id="274593"/>
    <lineage>
        <taxon>Bacteria</taxon>
        <taxon>Bacillati</taxon>
        <taxon>Bacillota</taxon>
        <taxon>Bacilli</taxon>
        <taxon>Bacillales</taxon>
        <taxon>Paenibacillaceae</taxon>
        <taxon>Paenibacillus</taxon>
    </lineage>
</organism>
<dbReference type="InterPro" id="IPR036907">
    <property type="entry name" value="5'-Nucleotdase_C_sf"/>
</dbReference>
<dbReference type="PANTHER" id="PTHR11575:SF23">
    <property type="entry name" value="5-NUCLEOTIDASE FAMILY PROTEIN"/>
    <property type="match status" value="1"/>
</dbReference>
<gene>
    <name evidence="5" type="ORF">FHS18_000329</name>
</gene>
<dbReference type="InterPro" id="IPR006179">
    <property type="entry name" value="5_nucleotidase/apyrase"/>
</dbReference>
<feature type="domain" description="Calcineurin-like phosphoesterase" evidence="3">
    <location>
        <begin position="13"/>
        <end position="210"/>
    </location>
</feature>
<dbReference type="InterPro" id="IPR008334">
    <property type="entry name" value="5'-Nucleotdase_C"/>
</dbReference>
<feature type="domain" description="5'-Nucleotidase C-terminal" evidence="4">
    <location>
        <begin position="292"/>
        <end position="430"/>
    </location>
</feature>
<dbReference type="GO" id="GO:0000166">
    <property type="term" value="F:nucleotide binding"/>
    <property type="evidence" value="ECO:0007669"/>
    <property type="project" value="UniProtKB-KW"/>
</dbReference>
<dbReference type="GO" id="GO:0008768">
    <property type="term" value="F:UDP-sugar diphosphatase activity"/>
    <property type="evidence" value="ECO:0007669"/>
    <property type="project" value="TreeGrafter"/>
</dbReference>
<protein>
    <submittedName>
        <fullName evidence="5">2',3'-cyclic-nucleotide 2'-phosphodiesterase (5'-nucleotidase family)</fullName>
    </submittedName>
</protein>
<reference evidence="5 6" key="1">
    <citation type="submission" date="2020-08" db="EMBL/GenBank/DDBJ databases">
        <title>Genomic Encyclopedia of Type Strains, Phase III (KMG-III): the genomes of soil and plant-associated and newly described type strains.</title>
        <authorList>
            <person name="Whitman W."/>
        </authorList>
    </citation>
    <scope>NUCLEOTIDE SEQUENCE [LARGE SCALE GENOMIC DNA]</scope>
    <source>
        <strain evidence="5 6">CECT 5862</strain>
    </source>
</reference>
<dbReference type="AlphaFoldDB" id="A0A7W5AU37"/>
<proteinExistence type="inferred from homology"/>
<dbReference type="SUPFAM" id="SSF56300">
    <property type="entry name" value="Metallo-dependent phosphatases"/>
    <property type="match status" value="1"/>
</dbReference>
<evidence type="ECO:0000256" key="1">
    <source>
        <dbReference type="ARBA" id="ARBA00022729"/>
    </source>
</evidence>
<accession>A0A7W5AU37</accession>
<dbReference type="Pfam" id="PF02872">
    <property type="entry name" value="5_nucleotid_C"/>
    <property type="match status" value="1"/>
</dbReference>